<protein>
    <submittedName>
        <fullName evidence="2">DUF3846 domain-containing protein</fullName>
    </submittedName>
</protein>
<dbReference type="AlphaFoldDB" id="A0A848BTT8"/>
<accession>A0A848BTT8</accession>
<sequence length="110" mass="12149">MLAVYKKPGEKAELIEVQNVLEDFQSLVQGNIEVVNISPYIYHTRRPSQRCLLICNETGKLDGLDANIVLGSDIVVGNIVVVAAGIDDFTSLTDDEAEKIKNELNDLDIF</sequence>
<dbReference type="Proteomes" id="UP000591071">
    <property type="component" value="Unassembled WGS sequence"/>
</dbReference>
<dbReference type="RefSeq" id="WP_170087988.1">
    <property type="nucleotide sequence ID" value="NZ_JABAFG010000021.1"/>
</dbReference>
<dbReference type="EMBL" id="JABAFG010000021">
    <property type="protein sequence ID" value="NME29132.1"/>
    <property type="molecule type" value="Genomic_DNA"/>
</dbReference>
<evidence type="ECO:0000313" key="3">
    <source>
        <dbReference type="Proteomes" id="UP000591071"/>
    </source>
</evidence>
<feature type="domain" description="DUF3846" evidence="1">
    <location>
        <begin position="3"/>
        <end position="104"/>
    </location>
</feature>
<organism evidence="2 3">
    <name type="scientific">Megasphaera hexanoica</name>
    <dbReference type="NCBI Taxonomy" id="1675036"/>
    <lineage>
        <taxon>Bacteria</taxon>
        <taxon>Bacillati</taxon>
        <taxon>Bacillota</taxon>
        <taxon>Negativicutes</taxon>
        <taxon>Veillonellales</taxon>
        <taxon>Veillonellaceae</taxon>
        <taxon>Megasphaera</taxon>
    </lineage>
</organism>
<evidence type="ECO:0000313" key="2">
    <source>
        <dbReference type="EMBL" id="NME29132.1"/>
    </source>
</evidence>
<name>A0A848BTT8_9FIRM</name>
<gene>
    <name evidence="2" type="ORF">HF872_10960</name>
</gene>
<evidence type="ECO:0000259" key="1">
    <source>
        <dbReference type="Pfam" id="PF12957"/>
    </source>
</evidence>
<comment type="caution">
    <text evidence="2">The sequence shown here is derived from an EMBL/GenBank/DDBJ whole genome shotgun (WGS) entry which is preliminary data.</text>
</comment>
<dbReference type="Pfam" id="PF12957">
    <property type="entry name" value="DUF3846"/>
    <property type="match status" value="1"/>
</dbReference>
<proteinExistence type="predicted"/>
<reference evidence="2 3" key="1">
    <citation type="submission" date="2020-04" db="EMBL/GenBank/DDBJ databases">
        <authorList>
            <person name="Hitch T.C.A."/>
            <person name="Wylensek D."/>
            <person name="Clavel T."/>
        </authorList>
    </citation>
    <scope>NUCLEOTIDE SEQUENCE [LARGE SCALE GENOMIC DNA]</scope>
    <source>
        <strain evidence="2 3">Oil-RF-744-FAT-WT-6-1</strain>
    </source>
</reference>
<dbReference type="InterPro" id="IPR024559">
    <property type="entry name" value="DUF3846"/>
</dbReference>